<gene>
    <name evidence="7" type="primary">rplC</name>
    <name evidence="10" type="ORF">SAMN03080599_03132</name>
</gene>
<dbReference type="GO" id="GO:0006412">
    <property type="term" value="P:translation"/>
    <property type="evidence" value="ECO:0007669"/>
    <property type="project" value="UniProtKB-UniRule"/>
</dbReference>
<evidence type="ECO:0000256" key="7">
    <source>
        <dbReference type="HAMAP-Rule" id="MF_01325"/>
    </source>
</evidence>
<dbReference type="EMBL" id="FMWL01000026">
    <property type="protein sequence ID" value="SCZ81886.1"/>
    <property type="molecule type" value="Genomic_DNA"/>
</dbReference>
<dbReference type="FunFam" id="2.40.30.10:FF:000004">
    <property type="entry name" value="50S ribosomal protein L3"/>
    <property type="match status" value="1"/>
</dbReference>
<evidence type="ECO:0000256" key="6">
    <source>
        <dbReference type="ARBA" id="ARBA00035243"/>
    </source>
</evidence>
<proteinExistence type="inferred from homology"/>
<dbReference type="FunFam" id="3.30.160.810:FF:000001">
    <property type="entry name" value="50S ribosomal protein L3"/>
    <property type="match status" value="1"/>
</dbReference>
<dbReference type="STRING" id="1120920.SAMN03080599_03132"/>
<comment type="subunit">
    <text evidence="7 9">Part of the 50S ribosomal subunit. Forms a cluster with proteins L14 and L19.</text>
</comment>
<dbReference type="InterPro" id="IPR009000">
    <property type="entry name" value="Transl_B-barrel_sf"/>
</dbReference>
<accession>A0A1G5S6C6</accession>
<keyword evidence="5 7" id="KW-0687">Ribonucleoprotein</keyword>
<dbReference type="InterPro" id="IPR019927">
    <property type="entry name" value="Ribosomal_uL3_bac/org-type"/>
</dbReference>
<dbReference type="Gene3D" id="3.30.160.810">
    <property type="match status" value="1"/>
</dbReference>
<evidence type="ECO:0000256" key="5">
    <source>
        <dbReference type="ARBA" id="ARBA00023274"/>
    </source>
</evidence>
<dbReference type="PANTHER" id="PTHR11229:SF16">
    <property type="entry name" value="LARGE RIBOSOMAL SUBUNIT PROTEIN UL3C"/>
    <property type="match status" value="1"/>
</dbReference>
<protein>
    <recommendedName>
        <fullName evidence="6 7">Large ribosomal subunit protein uL3</fullName>
    </recommendedName>
</protein>
<dbReference type="Gene3D" id="2.40.30.10">
    <property type="entry name" value="Translation factors"/>
    <property type="match status" value="1"/>
</dbReference>
<dbReference type="Pfam" id="PF00297">
    <property type="entry name" value="Ribosomal_L3"/>
    <property type="match status" value="1"/>
</dbReference>
<organism evidence="10 11">
    <name type="scientific">Acidaminobacter hydrogenoformans DSM 2784</name>
    <dbReference type="NCBI Taxonomy" id="1120920"/>
    <lineage>
        <taxon>Bacteria</taxon>
        <taxon>Bacillati</taxon>
        <taxon>Bacillota</taxon>
        <taxon>Clostridia</taxon>
        <taxon>Peptostreptococcales</taxon>
        <taxon>Acidaminobacteraceae</taxon>
        <taxon>Acidaminobacter</taxon>
    </lineage>
</organism>
<dbReference type="InterPro" id="IPR000597">
    <property type="entry name" value="Ribosomal_uL3"/>
</dbReference>
<evidence type="ECO:0000256" key="8">
    <source>
        <dbReference type="RuleBase" id="RU003905"/>
    </source>
</evidence>
<dbReference type="PROSITE" id="PS00474">
    <property type="entry name" value="RIBOSOMAL_L3"/>
    <property type="match status" value="1"/>
</dbReference>
<dbReference type="NCBIfam" id="TIGR03625">
    <property type="entry name" value="L3_bact"/>
    <property type="match status" value="1"/>
</dbReference>
<evidence type="ECO:0000313" key="10">
    <source>
        <dbReference type="EMBL" id="SCZ81886.1"/>
    </source>
</evidence>
<keyword evidence="3 7" id="KW-0694">RNA-binding</keyword>
<dbReference type="GO" id="GO:0003735">
    <property type="term" value="F:structural constituent of ribosome"/>
    <property type="evidence" value="ECO:0007669"/>
    <property type="project" value="UniProtKB-UniRule"/>
</dbReference>
<dbReference type="GO" id="GO:0019843">
    <property type="term" value="F:rRNA binding"/>
    <property type="evidence" value="ECO:0007669"/>
    <property type="project" value="UniProtKB-UniRule"/>
</dbReference>
<dbReference type="OrthoDB" id="9806135at2"/>
<keyword evidence="4 7" id="KW-0689">Ribosomal protein</keyword>
<dbReference type="AlphaFoldDB" id="A0A1G5S6C6"/>
<dbReference type="RefSeq" id="WP_092593137.1">
    <property type="nucleotide sequence ID" value="NZ_FMWL01000026.1"/>
</dbReference>
<keyword evidence="11" id="KW-1185">Reference proteome</keyword>
<evidence type="ECO:0000313" key="11">
    <source>
        <dbReference type="Proteomes" id="UP000199208"/>
    </source>
</evidence>
<dbReference type="Proteomes" id="UP000199208">
    <property type="component" value="Unassembled WGS sequence"/>
</dbReference>
<reference evidence="10 11" key="1">
    <citation type="submission" date="2016-10" db="EMBL/GenBank/DDBJ databases">
        <authorList>
            <person name="de Groot N.N."/>
        </authorList>
    </citation>
    <scope>NUCLEOTIDE SEQUENCE [LARGE SCALE GENOMIC DNA]</scope>
    <source>
        <strain evidence="10 11">DSM 2784</strain>
    </source>
</reference>
<evidence type="ECO:0000256" key="4">
    <source>
        <dbReference type="ARBA" id="ARBA00022980"/>
    </source>
</evidence>
<comment type="function">
    <text evidence="7 9">One of the primary rRNA binding proteins, it binds directly near the 3'-end of the 23S rRNA, where it nucleates assembly of the 50S subunit.</text>
</comment>
<evidence type="ECO:0000256" key="9">
    <source>
        <dbReference type="RuleBase" id="RU003906"/>
    </source>
</evidence>
<name>A0A1G5S6C6_9FIRM</name>
<sequence>MLGILGKKIGMTQVFDANGNVVPVTVVEAGPMHVTQVKTVETDGYSAIQVAFGEAKAHRANKPTKGHFAKAGVEFKKYVREFRVEDASAFSVGQEIKADLFAEGAAVDVSGISKGKGTQGNIKRWNHARGPMTHGSKSHRLPGSIGAGTFPGKVVKGMPMAGRMGREKVTIQNIDVVRVEADRNLILLKGAVPGPKGSLLTIKPTVKSGK</sequence>
<dbReference type="HAMAP" id="MF_01325_B">
    <property type="entry name" value="Ribosomal_uL3_B"/>
    <property type="match status" value="1"/>
</dbReference>
<dbReference type="PANTHER" id="PTHR11229">
    <property type="entry name" value="50S RIBOSOMAL PROTEIN L3"/>
    <property type="match status" value="1"/>
</dbReference>
<comment type="similarity">
    <text evidence="1 7 8">Belongs to the universal ribosomal protein uL3 family.</text>
</comment>
<dbReference type="GO" id="GO:0022625">
    <property type="term" value="C:cytosolic large ribosomal subunit"/>
    <property type="evidence" value="ECO:0007669"/>
    <property type="project" value="TreeGrafter"/>
</dbReference>
<dbReference type="SUPFAM" id="SSF50447">
    <property type="entry name" value="Translation proteins"/>
    <property type="match status" value="1"/>
</dbReference>
<evidence type="ECO:0000256" key="2">
    <source>
        <dbReference type="ARBA" id="ARBA00022730"/>
    </source>
</evidence>
<dbReference type="InterPro" id="IPR019926">
    <property type="entry name" value="Ribosomal_uL3_CS"/>
</dbReference>
<evidence type="ECO:0000256" key="3">
    <source>
        <dbReference type="ARBA" id="ARBA00022884"/>
    </source>
</evidence>
<evidence type="ECO:0000256" key="1">
    <source>
        <dbReference type="ARBA" id="ARBA00006540"/>
    </source>
</evidence>
<keyword evidence="2 7" id="KW-0699">rRNA-binding</keyword>